<dbReference type="PANTHER" id="PTHR47019">
    <property type="entry name" value="LIPID II FLIPPASE MURJ"/>
    <property type="match status" value="1"/>
</dbReference>
<reference evidence="11 12" key="1">
    <citation type="submission" date="2018-10" db="EMBL/GenBank/DDBJ databases">
        <title>Genomic Encyclopedia of Type Strains, Phase IV (KMG-IV): sequencing the most valuable type-strain genomes for metagenomic binning, comparative biology and taxonomic classification.</title>
        <authorList>
            <person name="Goeker M."/>
        </authorList>
    </citation>
    <scope>NUCLEOTIDE SEQUENCE [LARGE SCALE GENOMIC DNA]</scope>
    <source>
        <strain evidence="11 12">DSM 26916</strain>
    </source>
</reference>
<keyword evidence="3 10" id="KW-0812">Transmembrane</keyword>
<feature type="transmembrane region" description="Helical" evidence="10">
    <location>
        <begin position="43"/>
        <end position="66"/>
    </location>
</feature>
<dbReference type="Proteomes" id="UP000268908">
    <property type="component" value="Unassembled WGS sequence"/>
</dbReference>
<evidence type="ECO:0000256" key="7">
    <source>
        <dbReference type="ARBA" id="ARBA00023136"/>
    </source>
</evidence>
<comment type="subcellular location">
    <subcellularLocation>
        <location evidence="1">Cell membrane</location>
        <topology evidence="1">Multi-pass membrane protein</topology>
    </subcellularLocation>
</comment>
<proteinExistence type="inferred from homology"/>
<dbReference type="EMBL" id="RCCI01000006">
    <property type="protein sequence ID" value="RLJ63670.1"/>
    <property type="molecule type" value="Genomic_DNA"/>
</dbReference>
<protein>
    <submittedName>
        <fullName evidence="11">Peptidoglycan biosynthesis protein MviN/MurJ (Putative lipid II flippase)</fullName>
    </submittedName>
</protein>
<evidence type="ECO:0000256" key="9">
    <source>
        <dbReference type="ARBA" id="ARBA00061532"/>
    </source>
</evidence>
<dbReference type="GO" id="GO:0009252">
    <property type="term" value="P:peptidoglycan biosynthetic process"/>
    <property type="evidence" value="ECO:0007669"/>
    <property type="project" value="UniProtKB-KW"/>
</dbReference>
<keyword evidence="12" id="KW-1185">Reference proteome</keyword>
<dbReference type="GO" id="GO:0005886">
    <property type="term" value="C:plasma membrane"/>
    <property type="evidence" value="ECO:0007669"/>
    <property type="project" value="UniProtKB-SubCell"/>
</dbReference>
<comment type="caution">
    <text evidence="11">The sequence shown here is derived from an EMBL/GenBank/DDBJ whole genome shotgun (WGS) entry which is preliminary data.</text>
</comment>
<dbReference type="AlphaFoldDB" id="A0A497XBH1"/>
<dbReference type="GO" id="GO:0008360">
    <property type="term" value="P:regulation of cell shape"/>
    <property type="evidence" value="ECO:0007669"/>
    <property type="project" value="UniProtKB-KW"/>
</dbReference>
<feature type="transmembrane region" description="Helical" evidence="10">
    <location>
        <begin position="337"/>
        <end position="361"/>
    </location>
</feature>
<feature type="transmembrane region" description="Helical" evidence="10">
    <location>
        <begin position="392"/>
        <end position="415"/>
    </location>
</feature>
<comment type="similarity">
    <text evidence="9">Belongs to the MurJ/MviN family.</text>
</comment>
<evidence type="ECO:0000256" key="6">
    <source>
        <dbReference type="ARBA" id="ARBA00022989"/>
    </source>
</evidence>
<evidence type="ECO:0000256" key="3">
    <source>
        <dbReference type="ARBA" id="ARBA00022692"/>
    </source>
</evidence>
<feature type="transmembrane region" description="Helical" evidence="10">
    <location>
        <begin position="368"/>
        <end position="386"/>
    </location>
</feature>
<keyword evidence="5" id="KW-0573">Peptidoglycan synthesis</keyword>
<feature type="transmembrane region" description="Helical" evidence="10">
    <location>
        <begin position="295"/>
        <end position="317"/>
    </location>
</feature>
<organism evidence="11 12">
    <name type="scientific">Sulfurisoma sediminicola</name>
    <dbReference type="NCBI Taxonomy" id="1381557"/>
    <lineage>
        <taxon>Bacteria</taxon>
        <taxon>Pseudomonadati</taxon>
        <taxon>Pseudomonadota</taxon>
        <taxon>Betaproteobacteria</taxon>
        <taxon>Nitrosomonadales</taxon>
        <taxon>Sterolibacteriaceae</taxon>
        <taxon>Sulfurisoma</taxon>
    </lineage>
</organism>
<evidence type="ECO:0000313" key="11">
    <source>
        <dbReference type="EMBL" id="RLJ63670.1"/>
    </source>
</evidence>
<dbReference type="GO" id="GO:0034204">
    <property type="term" value="P:lipid translocation"/>
    <property type="evidence" value="ECO:0007669"/>
    <property type="project" value="TreeGrafter"/>
</dbReference>
<evidence type="ECO:0000256" key="8">
    <source>
        <dbReference type="ARBA" id="ARBA00060041"/>
    </source>
</evidence>
<keyword evidence="7 10" id="KW-0472">Membrane</keyword>
<keyword evidence="2" id="KW-1003">Cell membrane</keyword>
<feature type="transmembrane region" description="Helical" evidence="10">
    <location>
        <begin position="124"/>
        <end position="144"/>
    </location>
</feature>
<evidence type="ECO:0000313" key="12">
    <source>
        <dbReference type="Proteomes" id="UP000268908"/>
    </source>
</evidence>
<evidence type="ECO:0000256" key="4">
    <source>
        <dbReference type="ARBA" id="ARBA00022960"/>
    </source>
</evidence>
<feature type="transmembrane region" description="Helical" evidence="10">
    <location>
        <begin position="175"/>
        <end position="198"/>
    </location>
</feature>
<dbReference type="InterPro" id="IPR051050">
    <property type="entry name" value="Lipid_II_flippase_MurJ/MviN"/>
</dbReference>
<feature type="transmembrane region" description="Helical" evidence="10">
    <location>
        <begin position="78"/>
        <end position="104"/>
    </location>
</feature>
<name>A0A497XBH1_9PROT</name>
<gene>
    <name evidence="11" type="ORF">DFR35_2300</name>
</gene>
<evidence type="ECO:0000256" key="1">
    <source>
        <dbReference type="ARBA" id="ARBA00004651"/>
    </source>
</evidence>
<dbReference type="PANTHER" id="PTHR47019:SF1">
    <property type="entry name" value="LIPID II FLIPPASE MURJ"/>
    <property type="match status" value="1"/>
</dbReference>
<accession>A0A497XBH1</accession>
<evidence type="ECO:0000256" key="5">
    <source>
        <dbReference type="ARBA" id="ARBA00022984"/>
    </source>
</evidence>
<sequence>MPGAGGLLLPLAALNLAAAFLVQLVVLARIGPGSATDAFMAAATLPQMLAGMASAVLGSVLVPMLAGESGEQQSSDGWFLLLAVGAIFLAAAALLSLTADSWAGWLFPGFSADAARFCADLARIQVFSMAFAAMNSVLVAVCYARGQFVRVEAITLLVVGTSAGILYFSLPIHGIVAAAWTVTLTALFQMLLLLPALGRPRQMGSAARNASQAWKRIRPLLAGNIYHKSDVVIDRYLLSMAGAGDMTLFALAQQFHGAAAGLFGKVWGNTAIPDLAVCAKRGDMPGFVGLYRRRLAILALVGGACYILLLIAGQPALALLLGHGKTSAGDIATLWQLMVASGGVLLFGCVGVLVAGAYYALGDTRTPTYLSMASFTLFVAVKYFAFQSFGAIGVALAASGYFAVNTLFLAGLLPARLRNKVGTR</sequence>
<dbReference type="InterPro" id="IPR004268">
    <property type="entry name" value="MurJ"/>
</dbReference>
<comment type="function">
    <text evidence="8">Involved in peptidoglycan biosynthesis. Transports lipid-linked peptidoglycan precursors from the inner to the outer leaflet of the cytoplasmic membrane.</text>
</comment>
<keyword evidence="6 10" id="KW-1133">Transmembrane helix</keyword>
<keyword evidence="4" id="KW-0133">Cell shape</keyword>
<feature type="transmembrane region" description="Helical" evidence="10">
    <location>
        <begin position="151"/>
        <end position="169"/>
    </location>
</feature>
<dbReference type="Pfam" id="PF03023">
    <property type="entry name" value="MurJ"/>
    <property type="match status" value="1"/>
</dbReference>
<evidence type="ECO:0000256" key="2">
    <source>
        <dbReference type="ARBA" id="ARBA00022475"/>
    </source>
</evidence>
<evidence type="ECO:0000256" key="10">
    <source>
        <dbReference type="SAM" id="Phobius"/>
    </source>
</evidence>
<dbReference type="GO" id="GO:0015648">
    <property type="term" value="F:lipid-linked peptidoglycan transporter activity"/>
    <property type="evidence" value="ECO:0007669"/>
    <property type="project" value="TreeGrafter"/>
</dbReference>